<accession>A0A0B6YF55</accession>
<dbReference type="EMBL" id="HACG01007280">
    <property type="protein sequence ID" value="CEK54145.1"/>
    <property type="molecule type" value="Transcribed_RNA"/>
</dbReference>
<evidence type="ECO:0008006" key="7">
    <source>
        <dbReference type="Google" id="ProtNLM"/>
    </source>
</evidence>
<dbReference type="GO" id="GO:0016020">
    <property type="term" value="C:membrane"/>
    <property type="evidence" value="ECO:0007669"/>
    <property type="project" value="UniProtKB-SubCell"/>
</dbReference>
<keyword evidence="3 5" id="KW-1133">Transmembrane helix</keyword>
<feature type="transmembrane region" description="Helical" evidence="5">
    <location>
        <begin position="20"/>
        <end position="45"/>
    </location>
</feature>
<dbReference type="GO" id="GO:0004930">
    <property type="term" value="F:G protein-coupled receptor activity"/>
    <property type="evidence" value="ECO:0007669"/>
    <property type="project" value="InterPro"/>
</dbReference>
<evidence type="ECO:0000256" key="2">
    <source>
        <dbReference type="ARBA" id="ARBA00022692"/>
    </source>
</evidence>
<evidence type="ECO:0000256" key="3">
    <source>
        <dbReference type="ARBA" id="ARBA00022989"/>
    </source>
</evidence>
<protein>
    <recommendedName>
        <fullName evidence="7">G-protein coupled receptors family 1 profile domain-containing protein</fullName>
    </recommendedName>
</protein>
<reference evidence="6" key="1">
    <citation type="submission" date="2014-12" db="EMBL/GenBank/DDBJ databases">
        <title>Insight into the proteome of Arion vulgaris.</title>
        <authorList>
            <person name="Aradska J."/>
            <person name="Bulat T."/>
            <person name="Smidak R."/>
            <person name="Sarate P."/>
            <person name="Gangsoo J."/>
            <person name="Sialana F."/>
            <person name="Bilban M."/>
            <person name="Lubec G."/>
        </authorList>
    </citation>
    <scope>NUCLEOTIDE SEQUENCE</scope>
    <source>
        <tissue evidence="6">Skin</tissue>
    </source>
</reference>
<name>A0A0B6YF55_9EUPU</name>
<organism evidence="6">
    <name type="scientific">Arion vulgaris</name>
    <dbReference type="NCBI Taxonomy" id="1028688"/>
    <lineage>
        <taxon>Eukaryota</taxon>
        <taxon>Metazoa</taxon>
        <taxon>Spiralia</taxon>
        <taxon>Lophotrochozoa</taxon>
        <taxon>Mollusca</taxon>
        <taxon>Gastropoda</taxon>
        <taxon>Heterobranchia</taxon>
        <taxon>Euthyneura</taxon>
        <taxon>Panpulmonata</taxon>
        <taxon>Eupulmonata</taxon>
        <taxon>Stylommatophora</taxon>
        <taxon>Helicina</taxon>
        <taxon>Arionoidea</taxon>
        <taxon>Arionidae</taxon>
        <taxon>Arion</taxon>
    </lineage>
</organism>
<feature type="non-terminal residue" evidence="6">
    <location>
        <position position="1"/>
    </location>
</feature>
<feature type="non-terminal residue" evidence="6">
    <location>
        <position position="82"/>
    </location>
</feature>
<evidence type="ECO:0000313" key="6">
    <source>
        <dbReference type="EMBL" id="CEK54145.1"/>
    </source>
</evidence>
<dbReference type="Gene3D" id="1.20.1070.10">
    <property type="entry name" value="Rhodopsin 7-helix transmembrane proteins"/>
    <property type="match status" value="1"/>
</dbReference>
<dbReference type="Pfam" id="PF00002">
    <property type="entry name" value="7tm_2"/>
    <property type="match status" value="1"/>
</dbReference>
<comment type="subcellular location">
    <subcellularLocation>
        <location evidence="1">Membrane</location>
        <topology evidence="1">Multi-pass membrane protein</topology>
    </subcellularLocation>
</comment>
<keyword evidence="2 5" id="KW-0812">Transmembrane</keyword>
<sequence>EQMNEWTDYTKCLDKVSLLVSIYLGLAFNIASVALLIPAIAIFVLYRPLRKQHRIRLHINFFLALVFSNILAIMWDVLVAHN</sequence>
<evidence type="ECO:0000256" key="4">
    <source>
        <dbReference type="ARBA" id="ARBA00023136"/>
    </source>
</evidence>
<keyword evidence="4 5" id="KW-0472">Membrane</keyword>
<evidence type="ECO:0000256" key="1">
    <source>
        <dbReference type="ARBA" id="ARBA00004141"/>
    </source>
</evidence>
<gene>
    <name evidence="6" type="primary">ORF22052</name>
</gene>
<proteinExistence type="predicted"/>
<dbReference type="InterPro" id="IPR000832">
    <property type="entry name" value="GPCR_2_secretin-like"/>
</dbReference>
<dbReference type="AlphaFoldDB" id="A0A0B6YF55"/>
<feature type="transmembrane region" description="Helical" evidence="5">
    <location>
        <begin position="57"/>
        <end position="75"/>
    </location>
</feature>
<evidence type="ECO:0000256" key="5">
    <source>
        <dbReference type="SAM" id="Phobius"/>
    </source>
</evidence>